<accession>A0A6L3ZFA7</accession>
<protein>
    <recommendedName>
        <fullName evidence="5">DUF4398 domain-containing protein</fullName>
    </recommendedName>
</protein>
<dbReference type="EMBL" id="WBVQ01000002">
    <property type="protein sequence ID" value="KAB2815569.1"/>
    <property type="molecule type" value="Genomic_DNA"/>
</dbReference>
<feature type="chain" id="PRO_5027113407" description="DUF4398 domain-containing protein" evidence="2">
    <location>
        <begin position="21"/>
        <end position="297"/>
    </location>
</feature>
<dbReference type="Proteomes" id="UP000484164">
    <property type="component" value="Unassembled WGS sequence"/>
</dbReference>
<keyword evidence="2" id="KW-0732">Signal</keyword>
<evidence type="ECO:0000256" key="1">
    <source>
        <dbReference type="SAM" id="MobiDB-lite"/>
    </source>
</evidence>
<evidence type="ECO:0000313" key="3">
    <source>
        <dbReference type="EMBL" id="KAB2815569.1"/>
    </source>
</evidence>
<gene>
    <name evidence="3" type="ORF">F8C82_07650</name>
</gene>
<reference evidence="3 4" key="1">
    <citation type="submission" date="2019-10" db="EMBL/GenBank/DDBJ databases">
        <title>Genome sequence of Phaeocystidibacter marisrubri JCM30614 (type strain).</title>
        <authorList>
            <person name="Bowman J.P."/>
        </authorList>
    </citation>
    <scope>NUCLEOTIDE SEQUENCE [LARGE SCALE GENOMIC DNA]</scope>
    <source>
        <strain evidence="3 4">JCM 30614</strain>
    </source>
</reference>
<proteinExistence type="predicted"/>
<dbReference type="Gene3D" id="1.10.287.1490">
    <property type="match status" value="1"/>
</dbReference>
<dbReference type="OrthoDB" id="9856972at2"/>
<feature type="compositionally biased region" description="Basic and acidic residues" evidence="1">
    <location>
        <begin position="227"/>
        <end position="238"/>
    </location>
</feature>
<name>A0A6L3ZFA7_9FLAO</name>
<dbReference type="RefSeq" id="WP_151692999.1">
    <property type="nucleotide sequence ID" value="NZ_BMGX01000001.1"/>
</dbReference>
<sequence length="297" mass="35054">MMKRYAWLLPLVLLATYAQAQSSFYKYSKSTLRIGDTLTVNAFQFKMSVDEYDRFEEEWEEEVDDVADDSEMRGGLLVATEIEIPEDSEEYYDAYTTCVDLHDSVQVKVAFRDTSGFLLTERNEQYTRLETASKLFMARMYHAYRMEYLERAEDAMEEAEEKVEDLQDDLEEARDDVVKLQREIANTRTKMEEKRVRQTSISSEIGQLRQTMARSTDNEEQERANRTIRQLESEKESISDDLEEGTEKIQDAEREISDLEIEQIRLNRNLELARNEYIKAKAKHDELKLEIQSYRVE</sequence>
<evidence type="ECO:0008006" key="5">
    <source>
        <dbReference type="Google" id="ProtNLM"/>
    </source>
</evidence>
<evidence type="ECO:0000256" key="2">
    <source>
        <dbReference type="SAM" id="SignalP"/>
    </source>
</evidence>
<organism evidence="3 4">
    <name type="scientific">Phaeocystidibacter marisrubri</name>
    <dbReference type="NCBI Taxonomy" id="1577780"/>
    <lineage>
        <taxon>Bacteria</taxon>
        <taxon>Pseudomonadati</taxon>
        <taxon>Bacteroidota</taxon>
        <taxon>Flavobacteriia</taxon>
        <taxon>Flavobacteriales</taxon>
        <taxon>Phaeocystidibacteraceae</taxon>
        <taxon>Phaeocystidibacter</taxon>
    </lineage>
</organism>
<keyword evidence="4" id="KW-1185">Reference proteome</keyword>
<comment type="caution">
    <text evidence="3">The sequence shown here is derived from an EMBL/GenBank/DDBJ whole genome shotgun (WGS) entry which is preliminary data.</text>
</comment>
<feature type="region of interest" description="Disordered" evidence="1">
    <location>
        <begin position="227"/>
        <end position="247"/>
    </location>
</feature>
<feature type="signal peptide" evidence="2">
    <location>
        <begin position="1"/>
        <end position="20"/>
    </location>
</feature>
<evidence type="ECO:0000313" key="4">
    <source>
        <dbReference type="Proteomes" id="UP000484164"/>
    </source>
</evidence>
<dbReference type="AlphaFoldDB" id="A0A6L3ZFA7"/>